<dbReference type="InterPro" id="IPR029058">
    <property type="entry name" value="AB_hydrolase_fold"/>
</dbReference>
<dbReference type="Proteomes" id="UP001202674">
    <property type="component" value="Unassembled WGS sequence"/>
</dbReference>
<dbReference type="PIRSF" id="PIRSF016521">
    <property type="entry name" value="Acyl-CoA_hydro"/>
    <property type="match status" value="1"/>
</dbReference>
<gene>
    <name evidence="5" type="ORF">AArcSt11_05445</name>
</gene>
<feature type="domain" description="Acyl-CoA thioester hydrolase/bile acid-CoA amino acid N-acetyltransferase" evidence="3">
    <location>
        <begin position="40"/>
        <end position="159"/>
    </location>
</feature>
<dbReference type="AlphaFoldDB" id="A0AAE3FQ74"/>
<evidence type="ECO:0000313" key="6">
    <source>
        <dbReference type="Proteomes" id="UP001202674"/>
    </source>
</evidence>
<dbReference type="GO" id="GO:0006637">
    <property type="term" value="P:acyl-CoA metabolic process"/>
    <property type="evidence" value="ECO:0007669"/>
    <property type="project" value="InterPro"/>
</dbReference>
<dbReference type="PROSITE" id="PS51257">
    <property type="entry name" value="PROKAR_LIPOPROTEIN"/>
    <property type="match status" value="1"/>
</dbReference>
<evidence type="ECO:0000256" key="1">
    <source>
        <dbReference type="ARBA" id="ARBA00006538"/>
    </source>
</evidence>
<feature type="active site" description="Charge relay system" evidence="2">
    <location>
        <position position="397"/>
    </location>
</feature>
<dbReference type="PANTHER" id="PTHR10824:SF4">
    <property type="entry name" value="ACYL-COENZYME A THIOESTERASE 1-LIKE"/>
    <property type="match status" value="1"/>
</dbReference>
<dbReference type="RefSeq" id="WP_250595292.1">
    <property type="nucleotide sequence ID" value="NZ_JAKRVY010000002.1"/>
</dbReference>
<proteinExistence type="inferred from homology"/>
<feature type="active site" description="Charge relay system" evidence="2">
    <location>
        <position position="362"/>
    </location>
</feature>
<sequence>MRRRDLLTAATSFGLTSVAGCLDLFGEIATIQVPETAFVDERIDISVTDIESEERVWIEAETEDGSGNRWFGRGLFEPGDGAVHLQEASPNRGTYEQTAAMGLFWSMQPGDFALPTYDTDQQTQSVRFRVVPETADDPIAERTVERHLAAPDSDETEITSPIVGTLVESPTDGPAPGIVLFHGSGGNRPLAPARLLARHGFTVLALQYFSPDVQTLPDALVEVPVEYADSAVDWLADHEATTEAPIGLGGISRGGELALLVGTRHDDVGAVVNWAGAGMLFNAIVLDENLDPAPETPDTSAWSIDGEPLAHPSLEAFDQGGDLTEGYRTWIEETTPEETIRAAQIPLEEIGAPILLLSGGDDQVWPSRYLLDRTEQRLETVGYDHRFEHHSYDAAGHGIGVPSLPTWPNRSGGPFGGTIAGTAAAATDAWPRVLEFFELGTNQ</sequence>
<protein>
    <submittedName>
        <fullName evidence="5">Acyl-CoA thioesterase/BAAT N-terminal domain-containing protein</fullName>
    </submittedName>
</protein>
<evidence type="ECO:0000259" key="3">
    <source>
        <dbReference type="Pfam" id="PF04775"/>
    </source>
</evidence>
<dbReference type="Pfam" id="PF08840">
    <property type="entry name" value="BAAT_C"/>
    <property type="match status" value="1"/>
</dbReference>
<dbReference type="Gene3D" id="2.60.40.2240">
    <property type="entry name" value="Acyl-CoA thioester hydrolase/BAAT N-terminal domain"/>
    <property type="match status" value="1"/>
</dbReference>
<evidence type="ECO:0000259" key="4">
    <source>
        <dbReference type="Pfam" id="PF08840"/>
    </source>
</evidence>
<evidence type="ECO:0000313" key="5">
    <source>
        <dbReference type="EMBL" id="MCL9813095.1"/>
    </source>
</evidence>
<dbReference type="Gene3D" id="3.40.50.1820">
    <property type="entry name" value="alpha/beta hydrolase"/>
    <property type="match status" value="1"/>
</dbReference>
<dbReference type="InterPro" id="IPR016662">
    <property type="entry name" value="Acyl-CoA_thioEstase_long-chain"/>
</dbReference>
<evidence type="ECO:0000256" key="2">
    <source>
        <dbReference type="PIRSR" id="PIRSR016521-1"/>
    </source>
</evidence>
<name>A0AAE3FQ74_9EURY</name>
<keyword evidence="6" id="KW-1185">Reference proteome</keyword>
<comment type="caution">
    <text evidence="5">The sequence shown here is derived from an EMBL/GenBank/DDBJ whole genome shotgun (WGS) entry which is preliminary data.</text>
</comment>
<organism evidence="5 6">
    <name type="scientific">Natranaeroarchaeum aerophilus</name>
    <dbReference type="NCBI Taxonomy" id="2917711"/>
    <lineage>
        <taxon>Archaea</taxon>
        <taxon>Methanobacteriati</taxon>
        <taxon>Methanobacteriota</taxon>
        <taxon>Stenosarchaea group</taxon>
        <taxon>Halobacteria</taxon>
        <taxon>Halobacteriales</taxon>
        <taxon>Natronoarchaeaceae</taxon>
        <taxon>Natranaeroarchaeum</taxon>
    </lineage>
</organism>
<dbReference type="PANTHER" id="PTHR10824">
    <property type="entry name" value="ACYL-COENZYME A THIOESTERASE-RELATED"/>
    <property type="match status" value="1"/>
</dbReference>
<dbReference type="GO" id="GO:0006631">
    <property type="term" value="P:fatty acid metabolic process"/>
    <property type="evidence" value="ECO:0007669"/>
    <property type="project" value="TreeGrafter"/>
</dbReference>
<dbReference type="Pfam" id="PF04775">
    <property type="entry name" value="Bile_Hydr_Trans"/>
    <property type="match status" value="1"/>
</dbReference>
<comment type="similarity">
    <text evidence="1">Belongs to the C/M/P thioester hydrolase family.</text>
</comment>
<accession>A0AAE3FQ74</accession>
<dbReference type="EMBL" id="JAKRVY010000002">
    <property type="protein sequence ID" value="MCL9813095.1"/>
    <property type="molecule type" value="Genomic_DNA"/>
</dbReference>
<dbReference type="SUPFAM" id="SSF53474">
    <property type="entry name" value="alpha/beta-Hydrolases"/>
    <property type="match status" value="1"/>
</dbReference>
<dbReference type="InterPro" id="IPR042490">
    <property type="entry name" value="Thio_Ohase/BAAT_N"/>
</dbReference>
<dbReference type="GO" id="GO:0047617">
    <property type="term" value="F:fatty acyl-CoA hydrolase activity"/>
    <property type="evidence" value="ECO:0007669"/>
    <property type="project" value="TreeGrafter"/>
</dbReference>
<feature type="domain" description="BAAT/Acyl-CoA thioester hydrolase C-terminal" evidence="4">
    <location>
        <begin position="223"/>
        <end position="438"/>
    </location>
</feature>
<reference evidence="5 6" key="1">
    <citation type="journal article" date="2022" name="Syst. Appl. Microbiol.">
        <title>Natronocalculus amylovorans gen. nov., sp. nov., and Natranaeroarchaeum aerophilus sp. nov., dominant culturable amylolytic natronoarchaea from hypersaline soda lakes in southwestern Siberia.</title>
        <authorList>
            <person name="Sorokin D.Y."/>
            <person name="Elcheninov A.G."/>
            <person name="Khizhniak T.V."/>
            <person name="Koenen M."/>
            <person name="Bale N.J."/>
            <person name="Damste J.S.S."/>
            <person name="Kublanov I.V."/>
        </authorList>
    </citation>
    <scope>NUCLEOTIDE SEQUENCE [LARGE SCALE GENOMIC DNA]</scope>
    <source>
        <strain evidence="5 6">AArc-St1-1</strain>
    </source>
</reference>
<dbReference type="InterPro" id="IPR006862">
    <property type="entry name" value="Thio_Ohase/aa_AcTrfase"/>
</dbReference>
<dbReference type="InterPro" id="IPR014940">
    <property type="entry name" value="BAAT_C"/>
</dbReference>
<feature type="active site" description="Charge relay system" evidence="2">
    <location>
        <position position="252"/>
    </location>
</feature>